<proteinExistence type="predicted"/>
<name>A0A484MTK6_9ASTE</name>
<keyword evidence="2" id="KW-1185">Reference proteome</keyword>
<dbReference type="OrthoDB" id="1740937at2759"/>
<dbReference type="AlphaFoldDB" id="A0A484MTK6"/>
<sequence>MGWLDNSKGSCGWKNQGGSLPVPHSFGRRHRECDRRRCSGTSSSPGGKLTNCSPRGCLSRLPNHRRAGYRQRKRRLGIQRREGGEARRRHWWFVGGGTTAQQKQLWLSGVVEKKTVCWLIVIPSLALGPCRRLAKKFQMSMLKSQWRRGTKVLALANSGDIQQIDKILDVKNTYYISNVAVMPNKRDESLKLINNYIEIKAYKNSLIALAYPPGRAKVKIGDISTSNSPGKGVWVSADIKILDNEGSYYIGCDYCNRKTTAPEGVTFTCLECGNLSARSEKRVELAVVFMYSRILARWAATRVTVHWRC</sequence>
<reference evidence="1 2" key="1">
    <citation type="submission" date="2018-04" db="EMBL/GenBank/DDBJ databases">
        <authorList>
            <person name="Vogel A."/>
        </authorList>
    </citation>
    <scope>NUCLEOTIDE SEQUENCE [LARGE SCALE GENOMIC DNA]</scope>
</reference>
<dbReference type="EMBL" id="OOIL02004368">
    <property type="protein sequence ID" value="VFQ91506.1"/>
    <property type="molecule type" value="Genomic_DNA"/>
</dbReference>
<dbReference type="Proteomes" id="UP000595140">
    <property type="component" value="Unassembled WGS sequence"/>
</dbReference>
<evidence type="ECO:0000313" key="2">
    <source>
        <dbReference type="Proteomes" id="UP000595140"/>
    </source>
</evidence>
<gene>
    <name evidence="1" type="ORF">CCAM_LOCUS33282</name>
</gene>
<evidence type="ECO:0000313" key="1">
    <source>
        <dbReference type="EMBL" id="VFQ91506.1"/>
    </source>
</evidence>
<organism evidence="1 2">
    <name type="scientific">Cuscuta campestris</name>
    <dbReference type="NCBI Taxonomy" id="132261"/>
    <lineage>
        <taxon>Eukaryota</taxon>
        <taxon>Viridiplantae</taxon>
        <taxon>Streptophyta</taxon>
        <taxon>Embryophyta</taxon>
        <taxon>Tracheophyta</taxon>
        <taxon>Spermatophyta</taxon>
        <taxon>Magnoliopsida</taxon>
        <taxon>eudicotyledons</taxon>
        <taxon>Gunneridae</taxon>
        <taxon>Pentapetalae</taxon>
        <taxon>asterids</taxon>
        <taxon>lamiids</taxon>
        <taxon>Solanales</taxon>
        <taxon>Convolvulaceae</taxon>
        <taxon>Cuscuteae</taxon>
        <taxon>Cuscuta</taxon>
        <taxon>Cuscuta subgen. Grammica</taxon>
        <taxon>Cuscuta sect. Cleistogrammica</taxon>
    </lineage>
</organism>
<accession>A0A484MTK6</accession>
<evidence type="ECO:0008006" key="3">
    <source>
        <dbReference type="Google" id="ProtNLM"/>
    </source>
</evidence>
<dbReference type="Gene3D" id="2.40.50.140">
    <property type="entry name" value="Nucleic acid-binding proteins"/>
    <property type="match status" value="1"/>
</dbReference>
<protein>
    <recommendedName>
        <fullName evidence="3">Replication factor A C-terminal domain-containing protein</fullName>
    </recommendedName>
</protein>
<dbReference type="InterPro" id="IPR012340">
    <property type="entry name" value="NA-bd_OB-fold"/>
</dbReference>